<dbReference type="AlphaFoldDB" id="A0A1I5VXR9"/>
<feature type="transmembrane region" description="Helical" evidence="2">
    <location>
        <begin position="210"/>
        <end position="229"/>
    </location>
</feature>
<dbReference type="RefSeq" id="WP_025748186.1">
    <property type="nucleotide sequence ID" value="NZ_FOXR01000013.1"/>
</dbReference>
<dbReference type="EMBL" id="FOXR01000013">
    <property type="protein sequence ID" value="SFQ12117.1"/>
    <property type="molecule type" value="Genomic_DNA"/>
</dbReference>
<feature type="transmembrane region" description="Helical" evidence="2">
    <location>
        <begin position="235"/>
        <end position="256"/>
    </location>
</feature>
<feature type="compositionally biased region" description="Basic and acidic residues" evidence="1">
    <location>
        <begin position="316"/>
        <end position="328"/>
    </location>
</feature>
<evidence type="ECO:0000313" key="4">
    <source>
        <dbReference type="Proteomes" id="UP000198577"/>
    </source>
</evidence>
<feature type="transmembrane region" description="Helical" evidence="2">
    <location>
        <begin position="109"/>
        <end position="133"/>
    </location>
</feature>
<evidence type="ECO:0000256" key="2">
    <source>
        <dbReference type="SAM" id="Phobius"/>
    </source>
</evidence>
<dbReference type="OrthoDB" id="9784805at2"/>
<dbReference type="STRING" id="937334.SAMN05444406_11316"/>
<name>A0A1I5VXR9_9FIRM</name>
<gene>
    <name evidence="3" type="ORF">SAMN05444406_11316</name>
</gene>
<accession>A0A1I5VXR9</accession>
<dbReference type="PANTHER" id="PTHR42867">
    <property type="entry name" value="MEMBRANE PROTEIN-RELATED"/>
    <property type="match status" value="1"/>
</dbReference>
<dbReference type="Proteomes" id="UP000198577">
    <property type="component" value="Unassembled WGS sequence"/>
</dbReference>
<protein>
    <submittedName>
        <fullName evidence="3">Uncharacterized conserved protein YqhQ</fullName>
    </submittedName>
</protein>
<keyword evidence="2" id="KW-1133">Transmembrane helix</keyword>
<keyword evidence="4" id="KW-1185">Reference proteome</keyword>
<sequence>MRKCDIGGQAVLEGVMMRAPSCVAIAVRRCDGEIVVHSHPLSSLKDRHRIFKLPVIRGIITFAETLVIGVKSLMASAEMYGDQSAVEEYQPSRVERFVADKTGKKVEDVMAWFALLLAIGLAIVLFVVVPAVLTGLLREWITNRFILGLIEGIIRLAIFIGYIVLVTRIKDIQRVFQYHGAEHKAIHCYEHGEELSVENARKYSTLHPRCGTAFLLVVMVVGIVAFSALSWDNLIVRILMKILLLPLVAGVSYEIIKWAGKTSWPGVKFVMFPGLMLQKLTTREPDDAQLEVAIRAFVEAAGLTGKGAEDAAEGDGGIKEGTEDFRVL</sequence>
<dbReference type="Pfam" id="PF07136">
    <property type="entry name" value="DUF1385"/>
    <property type="match status" value="1"/>
</dbReference>
<dbReference type="InterPro" id="IPR010787">
    <property type="entry name" value="DUF1385"/>
</dbReference>
<evidence type="ECO:0000313" key="3">
    <source>
        <dbReference type="EMBL" id="SFQ12117.1"/>
    </source>
</evidence>
<proteinExistence type="predicted"/>
<keyword evidence="2" id="KW-0812">Transmembrane</keyword>
<evidence type="ECO:0000256" key="1">
    <source>
        <dbReference type="SAM" id="MobiDB-lite"/>
    </source>
</evidence>
<dbReference type="PANTHER" id="PTHR42867:SF1">
    <property type="entry name" value="MEMBRANE PROTEIN-RELATED"/>
    <property type="match status" value="1"/>
</dbReference>
<feature type="transmembrane region" description="Helical" evidence="2">
    <location>
        <begin position="145"/>
        <end position="165"/>
    </location>
</feature>
<keyword evidence="2" id="KW-0472">Membrane</keyword>
<organism evidence="3 4">
    <name type="scientific">Caldicoprobacter faecalis</name>
    <dbReference type="NCBI Taxonomy" id="937334"/>
    <lineage>
        <taxon>Bacteria</taxon>
        <taxon>Bacillati</taxon>
        <taxon>Bacillota</taxon>
        <taxon>Clostridia</taxon>
        <taxon>Caldicoprobacterales</taxon>
        <taxon>Caldicoprobacteraceae</taxon>
        <taxon>Caldicoprobacter</taxon>
    </lineage>
</organism>
<feature type="region of interest" description="Disordered" evidence="1">
    <location>
        <begin position="307"/>
        <end position="328"/>
    </location>
</feature>
<reference evidence="3 4" key="1">
    <citation type="submission" date="2016-10" db="EMBL/GenBank/DDBJ databases">
        <authorList>
            <person name="de Groot N.N."/>
        </authorList>
    </citation>
    <scope>NUCLEOTIDE SEQUENCE [LARGE SCALE GENOMIC DNA]</scope>
    <source>
        <strain evidence="3 4">DSM 20678</strain>
    </source>
</reference>